<feature type="transmembrane region" description="Helical" evidence="1">
    <location>
        <begin position="34"/>
        <end position="54"/>
    </location>
</feature>
<feature type="transmembrane region" description="Helical" evidence="1">
    <location>
        <begin position="9"/>
        <end position="28"/>
    </location>
</feature>
<comment type="caution">
    <text evidence="2">The sequence shown here is derived from an EMBL/GenBank/DDBJ whole genome shotgun (WGS) entry which is preliminary data.</text>
</comment>
<organism evidence="2 3">
    <name type="scientific">Halalkalibacter wakoensis JCM 9140</name>
    <dbReference type="NCBI Taxonomy" id="1236970"/>
    <lineage>
        <taxon>Bacteria</taxon>
        <taxon>Bacillati</taxon>
        <taxon>Bacillota</taxon>
        <taxon>Bacilli</taxon>
        <taxon>Bacillales</taxon>
        <taxon>Bacillaceae</taxon>
        <taxon>Halalkalibacter</taxon>
    </lineage>
</organism>
<feature type="transmembrane region" description="Helical" evidence="1">
    <location>
        <begin position="253"/>
        <end position="273"/>
    </location>
</feature>
<keyword evidence="3" id="KW-1185">Reference proteome</keyword>
<name>W4Q902_9BACI</name>
<dbReference type="STRING" id="1236970.JCM9140_4703"/>
<keyword evidence="1" id="KW-1133">Transmembrane helix</keyword>
<keyword evidence="1" id="KW-0472">Membrane</keyword>
<dbReference type="RefSeq" id="WP_034751294.1">
    <property type="nucleotide sequence ID" value="NZ_BAUT01000110.1"/>
</dbReference>
<feature type="transmembrane region" description="Helical" evidence="1">
    <location>
        <begin position="193"/>
        <end position="213"/>
    </location>
</feature>
<dbReference type="AlphaFoldDB" id="W4Q902"/>
<reference evidence="2" key="1">
    <citation type="journal article" date="2014" name="Genome Announc.">
        <title>Draft Genome Sequences of Three Alkaliphilic Bacillus Strains, Bacillus wakoensis JCM 9140T, Bacillus akibai JCM 9157T, and Bacillus hemicellulosilyticus JCM 9152T.</title>
        <authorList>
            <person name="Yuki M."/>
            <person name="Oshima K."/>
            <person name="Suda W."/>
            <person name="Oshida Y."/>
            <person name="Kitamura K."/>
            <person name="Iida T."/>
            <person name="Hattori M."/>
            <person name="Ohkuma M."/>
        </authorList>
    </citation>
    <scope>NUCLEOTIDE SEQUENCE [LARGE SCALE GENOMIC DNA]</scope>
    <source>
        <strain evidence="2">JCM 9140</strain>
    </source>
</reference>
<gene>
    <name evidence="2" type="ORF">JCM9140_4703</name>
</gene>
<dbReference type="EMBL" id="BAUT01000110">
    <property type="protein sequence ID" value="GAE28465.1"/>
    <property type="molecule type" value="Genomic_DNA"/>
</dbReference>
<accession>W4Q902</accession>
<evidence type="ECO:0000313" key="3">
    <source>
        <dbReference type="Proteomes" id="UP000018890"/>
    </source>
</evidence>
<dbReference type="OrthoDB" id="2942986at2"/>
<feature type="transmembrane region" description="Helical" evidence="1">
    <location>
        <begin position="75"/>
        <end position="94"/>
    </location>
</feature>
<proteinExistence type="predicted"/>
<feature type="transmembrane region" description="Helical" evidence="1">
    <location>
        <begin position="154"/>
        <end position="181"/>
    </location>
</feature>
<protein>
    <submittedName>
        <fullName evidence="2">Uncharacterized protein</fullName>
    </submittedName>
</protein>
<dbReference type="Proteomes" id="UP000018890">
    <property type="component" value="Unassembled WGS sequence"/>
</dbReference>
<evidence type="ECO:0000313" key="2">
    <source>
        <dbReference type="EMBL" id="GAE28465.1"/>
    </source>
</evidence>
<feature type="transmembrane region" description="Helical" evidence="1">
    <location>
        <begin position="100"/>
        <end position="123"/>
    </location>
</feature>
<evidence type="ECO:0000256" key="1">
    <source>
        <dbReference type="SAM" id="Phobius"/>
    </source>
</evidence>
<keyword evidence="1" id="KW-0812">Transmembrane</keyword>
<sequence>MFNKNRSRFAFGVLSVIHVTLLIMTLMRGKDRKVQFISLMSNIAFAYYFEYFVLNLFQAYSYSPKILKIDKLDNILGAVLSQAVYVPFTSLFLTVFKVQWWGRALVIFYFYCVEKLFIFLNIYRVNWWKPIYTSFTMPIHFILSDFWYKHIQKGTPWVLTVSLFNMIVVLSVNVLFLLAVLRKVKFGLGKVHSWYEHFSIGPLYSIVLSVYATKTIKLRDWTSKMKIISFGVIVDFLLERLNLLHIGSKKRRVASLLFQFILMFIALFSKQVIEDVNPSSVNK</sequence>